<evidence type="ECO:0000256" key="9">
    <source>
        <dbReference type="PROSITE-ProRule" id="PRU01363"/>
    </source>
</evidence>
<dbReference type="InterPro" id="IPR018201">
    <property type="entry name" value="Ketoacyl_synth_AS"/>
</dbReference>
<dbReference type="SMART" id="SM00825">
    <property type="entry name" value="PKS_KS"/>
    <property type="match status" value="1"/>
</dbReference>
<dbReference type="SMART" id="SM00827">
    <property type="entry name" value="PKS_AT"/>
    <property type="match status" value="1"/>
</dbReference>
<dbReference type="GO" id="GO:0006633">
    <property type="term" value="P:fatty acid biosynthetic process"/>
    <property type="evidence" value="ECO:0007669"/>
    <property type="project" value="InterPro"/>
</dbReference>
<dbReference type="InterPro" id="IPR013968">
    <property type="entry name" value="PKS_KR"/>
</dbReference>
<feature type="region of interest" description="N-terminal hotdog fold" evidence="9">
    <location>
        <begin position="937"/>
        <end position="1058"/>
    </location>
</feature>
<dbReference type="Gene3D" id="3.40.366.10">
    <property type="entry name" value="Malonyl-Coenzyme A Acyl Carrier Protein, domain 2"/>
    <property type="match status" value="1"/>
</dbReference>
<comment type="cofactor">
    <cofactor evidence="1">
        <name>pantetheine 4'-phosphate</name>
        <dbReference type="ChEBI" id="CHEBI:47942"/>
    </cofactor>
</comment>
<dbReference type="InterPro" id="IPR016036">
    <property type="entry name" value="Malonyl_transacylase_ACP-bd"/>
</dbReference>
<dbReference type="Gene3D" id="3.40.47.10">
    <property type="match status" value="1"/>
</dbReference>
<keyword evidence="7" id="KW-0511">Multifunctional enzyme</keyword>
<dbReference type="Gene3D" id="3.10.129.110">
    <property type="entry name" value="Polyketide synthase dehydratase"/>
    <property type="match status" value="1"/>
</dbReference>
<comment type="pathway">
    <text evidence="2">Antibiotic biosynthesis.</text>
</comment>
<dbReference type="InterPro" id="IPR009081">
    <property type="entry name" value="PP-bd_ACP"/>
</dbReference>
<dbReference type="GO" id="GO:0004315">
    <property type="term" value="F:3-oxoacyl-[acyl-carrier-protein] synthase activity"/>
    <property type="evidence" value="ECO:0007669"/>
    <property type="project" value="InterPro"/>
</dbReference>
<dbReference type="InterPro" id="IPR042104">
    <property type="entry name" value="PKS_dehydratase_sf"/>
</dbReference>
<dbReference type="Pfam" id="PF02801">
    <property type="entry name" value="Ketoacyl-synt_C"/>
    <property type="match status" value="1"/>
</dbReference>
<evidence type="ECO:0000256" key="1">
    <source>
        <dbReference type="ARBA" id="ARBA00001957"/>
    </source>
</evidence>
<accession>A0A1H6E4B7</accession>
<dbReference type="Gene3D" id="3.40.50.720">
    <property type="entry name" value="NAD(P)-binding Rossmann-like Domain"/>
    <property type="match status" value="1"/>
</dbReference>
<dbReference type="Proteomes" id="UP000236754">
    <property type="component" value="Unassembled WGS sequence"/>
</dbReference>
<dbReference type="PROSITE" id="PS50075">
    <property type="entry name" value="CARRIER"/>
    <property type="match status" value="1"/>
</dbReference>
<feature type="domain" description="Ketosynthase family 3 (KS3)" evidence="11">
    <location>
        <begin position="38"/>
        <end position="462"/>
    </location>
</feature>
<evidence type="ECO:0000256" key="2">
    <source>
        <dbReference type="ARBA" id="ARBA00004792"/>
    </source>
</evidence>
<evidence type="ECO:0000313" key="14">
    <source>
        <dbReference type="Proteomes" id="UP000236754"/>
    </source>
</evidence>
<dbReference type="InterPro" id="IPR014031">
    <property type="entry name" value="Ketoacyl_synth_C"/>
</dbReference>
<dbReference type="Pfam" id="PF21089">
    <property type="entry name" value="PKS_DH_N"/>
    <property type="match status" value="1"/>
</dbReference>
<dbReference type="InterPro" id="IPR016035">
    <property type="entry name" value="Acyl_Trfase/lysoPLipase"/>
</dbReference>
<dbReference type="InterPro" id="IPR036291">
    <property type="entry name" value="NAD(P)-bd_dom_sf"/>
</dbReference>
<dbReference type="InterPro" id="IPR020806">
    <property type="entry name" value="PKS_PP-bd"/>
</dbReference>
<sequence>MSNEEKLVEYLKRVTAELQQTKQRLQDAERASQDPVTRDPVAIIGMACRFPGDVDSPEDLWRLLDTGTDAIADFPTDRGWDVEGVYDPDPETPGRTYTRRGGFLRDATDFDAEFFGISPREALAMDPQQRLLLETSWEALERAGIRPSSLHGGRVGVFAGAMSPDYGPRLHQAAGGAEAHLLTGTTNSVASGRIAYTLGLEGPAVTVDTACSSSLVALHLAIQSLRRGECSLALAGGATVMSTPGMLVAFSRQRGLSTDGRCKSFSDAADGTGWAEGAGMLLVERLADARRLGHRVLAVVRGSAVNQDGATNGLTAPNGPSQQRVIRQALEDAGLSTAEVDAVEAHGTGTSLGDPIEAQAILDTYGLDRDRPVWLGSLKSNIGHTQAAAGVGGVLKMVQALRHGVLPKTLHVDAPSSHVDWSTGDVRLLTERQEWPSTGAPRRAAVSAFGISGTNAHVILEQAPRQEADGTDGAADQLKARAALPLVPVVLSGRTPDAPAHQAERLLSAARSADPLDLAFSQATTRTAFEYRAAVVAQDREGLLAGLRALADGGTGAGVVRGVAHPGRTAFVFAGQGTQRVGMGRELYAAFPAFAAALDEVCAGFDGLLDRPLREVLITDPEQGAEVLDRTGWAQPALFAVEVALARLLGSWGVRPEVLAGHSIGELSAAFVAGLWTLEDACRVVAARGRLMERLPEGGAMVSVQATREEVEPVAAGERAGIAAVNGPESVVVSGEEKEVLRIAGHFASLGRRTKRLRVSHAFHSPLMDPMLEPYREVLDGVSFNEPVLPIVSTVTGAPLAAESVCSPEYWVRQVREPVRFADAVRRLQDDGVTRFVGVGPDATVTTMAEGSFTPRETAPVTVPVLRADRPEPAAALTALALAHVHGVEVDWPQVFAGTGAATVEVPTYAFQRERYWMDVPARTDDLRTLGLDAGRHPLLGGVLALPESGATVLTGWLSTATQPWLADHAVLGRVIVPGAAFVEMVLRAGREVGCDLIDELTLQAPLVLGERGGARVQVVVEGADASGRRAVSVHASSDGGAWVRHAGGSVSAQARPAGFDTTVWPPDGAEEVAVGGAYADLSARGYDYGPAFQGLTALWRRGDEVFAEVSLPSEPAADADRFGLHPALLDAVLHAVWHGSFLDGTDGAVLPFAWSDVSVPAAGAAALRVRMAPAGTEAVTIELADPAGGAVASVGTLRFRPMAATEPGAPADSLFRVDWSPVDAEPAEAARWTQVDALADLPADDLGGDPGVVFLRCPTGPDAREVTGAVLAAVQEWLADERFGAGTLVLVTEGAVGAGPGERVAGLDQAGVWGLVRVAQTEHPGRFGLVDVDADAVAWDDVAGLVAAEPQLAVRSGRVLVPRLARAEVGDGTARQEAFGSGTVLVTGGTGALGRVVARHLVAVHGVRRLLLTSRSGAAAPGAAELAAELTAQGAEVVLAACDTADRAALSQVLAGIPAEAPLTAVVHAAGVVDDGVLVDLTPERLDAVLRPKTAGAWNLHELTRDLDLSAFVLFSSLSGVIGAAGQADYAAANAYLDALAQHRQARGLPALALAWGLWAERSTMTENLTDVDLARLGRSGVTLFSSEQGLGMLDAALGLDAPALVPVALDLAAVRAQEEVAPILRRLAGRSAAPRPQQRVEPATGAGSLADRLAGLPEDGRHEVLLDLVCTKMAEVLGYPAGRTIEPERAFSDLGVDSLSGVEFQLLLNDETGLRLAPTLVFDHPTAAAVARELGRELVTAVTGAAEPVGSVLAELDRVETALTLSSVLGPEGEEIADRIEGLLVKLRAFQDSAGRSEEKIDVTDATDEELFQFLDGN</sequence>
<dbReference type="InterPro" id="IPR020841">
    <property type="entry name" value="PKS_Beta-ketoAc_synthase_dom"/>
</dbReference>
<evidence type="ECO:0000256" key="8">
    <source>
        <dbReference type="ARBA" id="ARBA00023315"/>
    </source>
</evidence>
<dbReference type="InterPro" id="IPR055123">
    <property type="entry name" value="SpnB-like_Rossmann"/>
</dbReference>
<evidence type="ECO:0000256" key="6">
    <source>
        <dbReference type="ARBA" id="ARBA00023194"/>
    </source>
</evidence>
<dbReference type="Pfam" id="PF08659">
    <property type="entry name" value="KR"/>
    <property type="match status" value="1"/>
</dbReference>
<dbReference type="SUPFAM" id="SSF51735">
    <property type="entry name" value="NAD(P)-binding Rossmann-fold domains"/>
    <property type="match status" value="2"/>
</dbReference>
<dbReference type="FunFam" id="3.40.47.10:FF:000019">
    <property type="entry name" value="Polyketide synthase type I"/>
    <property type="match status" value="1"/>
</dbReference>
<dbReference type="InterPro" id="IPR049900">
    <property type="entry name" value="PKS_mFAS_DH"/>
</dbReference>
<dbReference type="SUPFAM" id="SSF47336">
    <property type="entry name" value="ACP-like"/>
    <property type="match status" value="1"/>
</dbReference>
<dbReference type="SUPFAM" id="SSF53901">
    <property type="entry name" value="Thiolase-like"/>
    <property type="match status" value="1"/>
</dbReference>
<evidence type="ECO:0000259" key="10">
    <source>
        <dbReference type="PROSITE" id="PS50075"/>
    </source>
</evidence>
<feature type="active site" description="Proton donor; for dehydratase activity" evidence="9">
    <location>
        <position position="1131"/>
    </location>
</feature>
<keyword evidence="3" id="KW-0596">Phosphopantetheine</keyword>
<dbReference type="RefSeq" id="WP_103890194.1">
    <property type="nucleotide sequence ID" value="NZ_FNVU01000024.1"/>
</dbReference>
<evidence type="ECO:0000259" key="11">
    <source>
        <dbReference type="PROSITE" id="PS52004"/>
    </source>
</evidence>
<proteinExistence type="predicted"/>
<evidence type="ECO:0000256" key="7">
    <source>
        <dbReference type="ARBA" id="ARBA00023268"/>
    </source>
</evidence>
<protein>
    <submittedName>
        <fullName evidence="13">Acyl transferase domain-containing protein</fullName>
    </submittedName>
</protein>
<gene>
    <name evidence="13" type="ORF">SAMN05216223_124109</name>
</gene>
<dbReference type="CDD" id="cd08956">
    <property type="entry name" value="KR_3_FAS_SDR_x"/>
    <property type="match status" value="1"/>
</dbReference>
<keyword evidence="4" id="KW-0597">Phosphoprotein</keyword>
<dbReference type="Pfam" id="PF14765">
    <property type="entry name" value="PS-DH"/>
    <property type="match status" value="1"/>
</dbReference>
<keyword evidence="6" id="KW-0045">Antibiotic biosynthesis</keyword>
<dbReference type="PANTHER" id="PTHR43775:SF51">
    <property type="entry name" value="INACTIVE PHENOLPHTHIOCEROL SYNTHESIS POLYKETIDE SYNTHASE TYPE I PKS1-RELATED"/>
    <property type="match status" value="1"/>
</dbReference>
<feature type="active site" description="Proton acceptor; for dehydratase activity" evidence="9">
    <location>
        <position position="969"/>
    </location>
</feature>
<dbReference type="InterPro" id="IPR049552">
    <property type="entry name" value="PKS_DH_N"/>
</dbReference>
<dbReference type="InterPro" id="IPR015083">
    <property type="entry name" value="NorB/c/GfsB-D-like_docking"/>
</dbReference>
<dbReference type="Pfam" id="PF00550">
    <property type="entry name" value="PP-binding"/>
    <property type="match status" value="1"/>
</dbReference>
<dbReference type="Gene3D" id="1.10.1200.10">
    <property type="entry name" value="ACP-like"/>
    <property type="match status" value="1"/>
</dbReference>
<dbReference type="InterPro" id="IPR032821">
    <property type="entry name" value="PKS_assoc"/>
</dbReference>
<dbReference type="SMART" id="SM00826">
    <property type="entry name" value="PKS_DH"/>
    <property type="match status" value="1"/>
</dbReference>
<keyword evidence="14" id="KW-1185">Reference proteome</keyword>
<dbReference type="Pfam" id="PF22953">
    <property type="entry name" value="SpnB_Rossmann"/>
    <property type="match status" value="1"/>
</dbReference>
<dbReference type="PROSITE" id="PS00606">
    <property type="entry name" value="KS3_1"/>
    <property type="match status" value="1"/>
</dbReference>
<dbReference type="FunFam" id="3.40.366.10:FF:000002">
    <property type="entry name" value="Probable polyketide synthase 2"/>
    <property type="match status" value="1"/>
</dbReference>
<dbReference type="InterPro" id="IPR014030">
    <property type="entry name" value="Ketoacyl_synth_N"/>
</dbReference>
<reference evidence="13 14" key="1">
    <citation type="submission" date="2016-10" db="EMBL/GenBank/DDBJ databases">
        <authorList>
            <person name="de Groot N.N."/>
        </authorList>
    </citation>
    <scope>NUCLEOTIDE SEQUENCE [LARGE SCALE GENOMIC DNA]</scope>
    <source>
        <strain evidence="13 14">CGMCC 4.2023</strain>
    </source>
</reference>
<evidence type="ECO:0000313" key="13">
    <source>
        <dbReference type="EMBL" id="SEG91846.1"/>
    </source>
</evidence>
<dbReference type="InterPro" id="IPR020807">
    <property type="entry name" value="PKS_DH"/>
</dbReference>
<dbReference type="OrthoDB" id="9778690at2"/>
<dbReference type="GO" id="GO:0031177">
    <property type="term" value="F:phosphopantetheine binding"/>
    <property type="evidence" value="ECO:0007669"/>
    <property type="project" value="InterPro"/>
</dbReference>
<dbReference type="PANTHER" id="PTHR43775">
    <property type="entry name" value="FATTY ACID SYNTHASE"/>
    <property type="match status" value="1"/>
</dbReference>
<evidence type="ECO:0000256" key="5">
    <source>
        <dbReference type="ARBA" id="ARBA00022679"/>
    </source>
</evidence>
<dbReference type="Pfam" id="PF00109">
    <property type="entry name" value="ketoacyl-synt"/>
    <property type="match status" value="1"/>
</dbReference>
<dbReference type="InterPro" id="IPR036736">
    <property type="entry name" value="ACP-like_sf"/>
</dbReference>
<dbReference type="GO" id="GO:0004312">
    <property type="term" value="F:fatty acid synthase activity"/>
    <property type="evidence" value="ECO:0007669"/>
    <property type="project" value="TreeGrafter"/>
</dbReference>
<dbReference type="EMBL" id="FNVU01000024">
    <property type="protein sequence ID" value="SEG91846.1"/>
    <property type="molecule type" value="Genomic_DNA"/>
</dbReference>
<dbReference type="SUPFAM" id="SSF52151">
    <property type="entry name" value="FabD/lysophospholipase-like"/>
    <property type="match status" value="1"/>
</dbReference>
<name>A0A1H6E4B7_9ACTN</name>
<dbReference type="SMART" id="SM01294">
    <property type="entry name" value="PKS_PP_betabranch"/>
    <property type="match status" value="1"/>
</dbReference>
<dbReference type="PROSITE" id="PS52019">
    <property type="entry name" value="PKS_MFAS_DH"/>
    <property type="match status" value="1"/>
</dbReference>
<evidence type="ECO:0000259" key="12">
    <source>
        <dbReference type="PROSITE" id="PS52019"/>
    </source>
</evidence>
<dbReference type="SUPFAM" id="SSF55048">
    <property type="entry name" value="Probable ACP-binding domain of malonyl-CoA ACP transacylase"/>
    <property type="match status" value="1"/>
</dbReference>
<feature type="domain" description="PKS/mFAS DH" evidence="12">
    <location>
        <begin position="937"/>
        <end position="1209"/>
    </location>
</feature>
<dbReference type="InterPro" id="IPR050091">
    <property type="entry name" value="PKS_NRPS_Biosynth_Enz"/>
</dbReference>
<dbReference type="Gene3D" id="3.30.70.3290">
    <property type="match status" value="1"/>
</dbReference>
<dbReference type="InterPro" id="IPR014043">
    <property type="entry name" value="Acyl_transferase_dom"/>
</dbReference>
<dbReference type="SMART" id="SM00822">
    <property type="entry name" value="PKS_KR"/>
    <property type="match status" value="1"/>
</dbReference>
<keyword evidence="5 13" id="KW-0808">Transferase</keyword>
<dbReference type="InterPro" id="IPR001227">
    <property type="entry name" value="Ac_transferase_dom_sf"/>
</dbReference>
<evidence type="ECO:0000256" key="3">
    <source>
        <dbReference type="ARBA" id="ARBA00022450"/>
    </source>
</evidence>
<dbReference type="PROSITE" id="PS52004">
    <property type="entry name" value="KS3_2"/>
    <property type="match status" value="1"/>
</dbReference>
<dbReference type="InterPro" id="IPR057326">
    <property type="entry name" value="KR_dom"/>
</dbReference>
<feature type="domain" description="Carrier" evidence="10">
    <location>
        <begin position="1665"/>
        <end position="1740"/>
    </location>
</feature>
<organism evidence="13 14">
    <name type="scientific">Actinacidiphila yanglinensis</name>
    <dbReference type="NCBI Taxonomy" id="310779"/>
    <lineage>
        <taxon>Bacteria</taxon>
        <taxon>Bacillati</taxon>
        <taxon>Actinomycetota</taxon>
        <taxon>Actinomycetes</taxon>
        <taxon>Kitasatosporales</taxon>
        <taxon>Streptomycetaceae</taxon>
        <taxon>Actinacidiphila</taxon>
    </lineage>
</organism>
<evidence type="ECO:0000256" key="4">
    <source>
        <dbReference type="ARBA" id="ARBA00022553"/>
    </source>
</evidence>
<dbReference type="Pfam" id="PF08990">
    <property type="entry name" value="Docking"/>
    <property type="match status" value="1"/>
</dbReference>
<keyword evidence="8" id="KW-0012">Acyltransferase</keyword>
<dbReference type="GO" id="GO:0033068">
    <property type="term" value="P:macrolide biosynthetic process"/>
    <property type="evidence" value="ECO:0007669"/>
    <property type="project" value="UniProtKB-ARBA"/>
</dbReference>
<dbReference type="SMART" id="SM00823">
    <property type="entry name" value="PKS_PP"/>
    <property type="match status" value="1"/>
</dbReference>
<dbReference type="InterPro" id="IPR016039">
    <property type="entry name" value="Thiolase-like"/>
</dbReference>
<dbReference type="CDD" id="cd00833">
    <property type="entry name" value="PKS"/>
    <property type="match status" value="1"/>
</dbReference>
<feature type="region of interest" description="C-terminal hotdog fold" evidence="9">
    <location>
        <begin position="1070"/>
        <end position="1209"/>
    </location>
</feature>
<dbReference type="InterPro" id="IPR049551">
    <property type="entry name" value="PKS_DH_C"/>
</dbReference>
<dbReference type="Pfam" id="PF00698">
    <property type="entry name" value="Acyl_transf_1"/>
    <property type="match status" value="1"/>
</dbReference>
<dbReference type="Pfam" id="PF16197">
    <property type="entry name" value="KAsynt_C_assoc"/>
    <property type="match status" value="1"/>
</dbReference>